<gene>
    <name evidence="1" type="ORF">PPYR_13734</name>
</gene>
<name>A0A5N4A9X6_PHOPY</name>
<comment type="caution">
    <text evidence="1">The sequence shown here is derived from an EMBL/GenBank/DDBJ whole genome shotgun (WGS) entry which is preliminary data.</text>
</comment>
<dbReference type="InParanoid" id="A0A5N4A9X6"/>
<evidence type="ECO:0000313" key="1">
    <source>
        <dbReference type="EMBL" id="KAB0794114.1"/>
    </source>
</evidence>
<proteinExistence type="predicted"/>
<feature type="non-terminal residue" evidence="1">
    <location>
        <position position="85"/>
    </location>
</feature>
<accession>A0A5N4A9X6</accession>
<feature type="non-terminal residue" evidence="1">
    <location>
        <position position="1"/>
    </location>
</feature>
<reference evidence="1 2" key="1">
    <citation type="journal article" date="2018" name="Elife">
        <title>Firefly genomes illuminate parallel origins of bioluminescence in beetles.</title>
        <authorList>
            <person name="Fallon T.R."/>
            <person name="Lower S.E."/>
            <person name="Chang C.H."/>
            <person name="Bessho-Uehara M."/>
            <person name="Martin G.J."/>
            <person name="Bewick A.J."/>
            <person name="Behringer M."/>
            <person name="Debat H.J."/>
            <person name="Wong I."/>
            <person name="Day J.C."/>
            <person name="Suvorov A."/>
            <person name="Silva C.J."/>
            <person name="Stanger-Hall K.F."/>
            <person name="Hall D.W."/>
            <person name="Schmitz R.J."/>
            <person name="Nelson D.R."/>
            <person name="Lewis S.M."/>
            <person name="Shigenobu S."/>
            <person name="Bybee S.M."/>
            <person name="Larracuente A.M."/>
            <person name="Oba Y."/>
            <person name="Weng J.K."/>
        </authorList>
    </citation>
    <scope>NUCLEOTIDE SEQUENCE [LARGE SCALE GENOMIC DNA]</scope>
    <source>
        <strain evidence="1">1611_PpyrPB1</strain>
        <tissue evidence="1">Whole body</tissue>
    </source>
</reference>
<organism evidence="1 2">
    <name type="scientific">Photinus pyralis</name>
    <name type="common">Common eastern firefly</name>
    <name type="synonym">Lampyris pyralis</name>
    <dbReference type="NCBI Taxonomy" id="7054"/>
    <lineage>
        <taxon>Eukaryota</taxon>
        <taxon>Metazoa</taxon>
        <taxon>Ecdysozoa</taxon>
        <taxon>Arthropoda</taxon>
        <taxon>Hexapoda</taxon>
        <taxon>Insecta</taxon>
        <taxon>Pterygota</taxon>
        <taxon>Neoptera</taxon>
        <taxon>Endopterygota</taxon>
        <taxon>Coleoptera</taxon>
        <taxon>Polyphaga</taxon>
        <taxon>Elateriformia</taxon>
        <taxon>Elateroidea</taxon>
        <taxon>Lampyridae</taxon>
        <taxon>Lampyrinae</taxon>
        <taxon>Photinus</taxon>
    </lineage>
</organism>
<keyword evidence="2" id="KW-1185">Reference proteome</keyword>
<dbReference type="Proteomes" id="UP000327044">
    <property type="component" value="Unassembled WGS sequence"/>
</dbReference>
<dbReference type="EMBL" id="VVIM01000009">
    <property type="protein sequence ID" value="KAB0794114.1"/>
    <property type="molecule type" value="Genomic_DNA"/>
</dbReference>
<protein>
    <submittedName>
        <fullName evidence="1">Uncharacterized protein</fullName>
    </submittedName>
</protein>
<sequence length="85" mass="9797">SYRSYEIAHTVPLPPLPSKADAIIKQYRIIARLQHPVQTRLFSFYKNTMTPHRTARSFNGSFNHLKILNGLDQMENLQLGMNNNA</sequence>
<evidence type="ECO:0000313" key="2">
    <source>
        <dbReference type="Proteomes" id="UP000327044"/>
    </source>
</evidence>
<dbReference type="AlphaFoldDB" id="A0A5N4A9X6"/>